<dbReference type="GO" id="GO:0009368">
    <property type="term" value="C:endopeptidase Clp complex"/>
    <property type="evidence" value="ECO:0007669"/>
    <property type="project" value="TreeGrafter"/>
</dbReference>
<sequence>MKYLLNWYEILTDSGLEFLQLAKAFQICAIDSSTNRTALMDLQAFAQQHPLQVTAKNDGGRAHIRVEGVLYGFQVNDFKYTVDSLIKQGIKDVRLYINTPGGSVFAANEIANEILRFEGTVSGFGGAIVASAGSYLATICNTFEMAENGQFMYHKPSAVVEGNENAIESRLKLLKSLTDQYRKHYAEKTGKTEEEIEALWSKGDVWLNAQEALDEGFVTSISKKTPVTKETAMLIAACGAPIKPEITKTETEMKNRDEIVAKLKLAKDATDAQIEAAIDQLAIQAQEAQTAEANLAARETAAVTALLDAAIVAKKITANQKPHFEALAKKDYDSTKALLDSMVPAMKASAHIDASGEGADPKAKWTLQDYLDNDPQALEVLMEKDPKKFEELQKGYF</sequence>
<dbReference type="GO" id="GO:0004176">
    <property type="term" value="F:ATP-dependent peptidase activity"/>
    <property type="evidence" value="ECO:0007669"/>
    <property type="project" value="TreeGrafter"/>
</dbReference>
<protein>
    <recommendedName>
        <fullName evidence="6">ATP-dependent Clp protease proteolytic subunit</fullName>
    </recommendedName>
</protein>
<keyword evidence="3" id="KW-0720">Serine protease</keyword>
<dbReference type="AlphaFoldDB" id="A0A410G296"/>
<dbReference type="SUPFAM" id="SSF52096">
    <property type="entry name" value="ClpP/crotonase"/>
    <property type="match status" value="1"/>
</dbReference>
<dbReference type="InterPro" id="IPR023562">
    <property type="entry name" value="ClpP/TepA"/>
</dbReference>
<keyword evidence="2" id="KW-0378">Hydrolase</keyword>
<evidence type="ECO:0000256" key="2">
    <source>
        <dbReference type="ARBA" id="ARBA00022801"/>
    </source>
</evidence>
<dbReference type="GO" id="GO:0051117">
    <property type="term" value="F:ATPase binding"/>
    <property type="evidence" value="ECO:0007669"/>
    <property type="project" value="TreeGrafter"/>
</dbReference>
<dbReference type="RefSeq" id="WP_128249792.1">
    <property type="nucleotide sequence ID" value="NZ_CP034951.1"/>
</dbReference>
<evidence type="ECO:0000313" key="4">
    <source>
        <dbReference type="EMBL" id="QAA81404.1"/>
    </source>
</evidence>
<evidence type="ECO:0008006" key="6">
    <source>
        <dbReference type="Google" id="ProtNLM"/>
    </source>
</evidence>
<name>A0A410G296_9FLAO</name>
<dbReference type="PANTHER" id="PTHR10381:SF70">
    <property type="entry name" value="ATP-DEPENDENT CLP PROTEASE PROTEOLYTIC SUBUNIT"/>
    <property type="match status" value="1"/>
</dbReference>
<dbReference type="Pfam" id="PF00574">
    <property type="entry name" value="CLP_protease"/>
    <property type="match status" value="1"/>
</dbReference>
<dbReference type="PANTHER" id="PTHR10381">
    <property type="entry name" value="ATP-DEPENDENT CLP PROTEASE PROTEOLYTIC SUBUNIT"/>
    <property type="match status" value="1"/>
</dbReference>
<dbReference type="InterPro" id="IPR029045">
    <property type="entry name" value="ClpP/crotonase-like_dom_sf"/>
</dbReference>
<accession>A0A410G296</accession>
<dbReference type="EMBL" id="CP034951">
    <property type="protein sequence ID" value="QAA81404.1"/>
    <property type="molecule type" value="Genomic_DNA"/>
</dbReference>
<dbReference type="GO" id="GO:0004252">
    <property type="term" value="F:serine-type endopeptidase activity"/>
    <property type="evidence" value="ECO:0007669"/>
    <property type="project" value="TreeGrafter"/>
</dbReference>
<gene>
    <name evidence="4" type="ORF">EI546_06525</name>
</gene>
<evidence type="ECO:0000313" key="5">
    <source>
        <dbReference type="Proteomes" id="UP000285517"/>
    </source>
</evidence>
<organism evidence="4 5">
    <name type="scientific">Aequorivita ciconiae</name>
    <dbReference type="NCBI Taxonomy" id="2494375"/>
    <lineage>
        <taxon>Bacteria</taxon>
        <taxon>Pseudomonadati</taxon>
        <taxon>Bacteroidota</taxon>
        <taxon>Flavobacteriia</taxon>
        <taxon>Flavobacteriales</taxon>
        <taxon>Flavobacteriaceae</taxon>
        <taxon>Aequorivita</taxon>
    </lineage>
</organism>
<reference evidence="4 5" key="1">
    <citation type="submission" date="2019-01" db="EMBL/GenBank/DDBJ databases">
        <title>Complete genome sequencing of Aequorivita sp. H23M31.</title>
        <authorList>
            <person name="Bae J.-W."/>
        </authorList>
    </citation>
    <scope>NUCLEOTIDE SEQUENCE [LARGE SCALE GENOMIC DNA]</scope>
    <source>
        <strain evidence="4 5">H23M31</strain>
    </source>
</reference>
<keyword evidence="1" id="KW-0645">Protease</keyword>
<dbReference type="GO" id="GO:0006515">
    <property type="term" value="P:protein quality control for misfolded or incompletely synthesized proteins"/>
    <property type="evidence" value="ECO:0007669"/>
    <property type="project" value="TreeGrafter"/>
</dbReference>
<evidence type="ECO:0000256" key="3">
    <source>
        <dbReference type="ARBA" id="ARBA00022825"/>
    </source>
</evidence>
<dbReference type="Proteomes" id="UP000285517">
    <property type="component" value="Chromosome"/>
</dbReference>
<proteinExistence type="predicted"/>
<dbReference type="Gene3D" id="3.90.226.10">
    <property type="entry name" value="2-enoyl-CoA Hydratase, Chain A, domain 1"/>
    <property type="match status" value="1"/>
</dbReference>
<dbReference type="OrthoDB" id="1408931at2"/>
<dbReference type="CDD" id="cd07016">
    <property type="entry name" value="S14_ClpP_1"/>
    <property type="match status" value="1"/>
</dbReference>
<evidence type="ECO:0000256" key="1">
    <source>
        <dbReference type="ARBA" id="ARBA00022670"/>
    </source>
</evidence>
<dbReference type="KEGG" id="aev:EI546_06525"/>
<keyword evidence="5" id="KW-1185">Reference proteome</keyword>